<evidence type="ECO:0000313" key="4">
    <source>
        <dbReference type="Proteomes" id="UP000708148"/>
    </source>
</evidence>
<name>A0A8S1IXR5_9CHLO</name>
<dbReference type="EMBL" id="CAJHUC010001152">
    <property type="protein sequence ID" value="CAD7700008.1"/>
    <property type="molecule type" value="Genomic_DNA"/>
</dbReference>
<dbReference type="PANTHER" id="PTHR12121:SF74">
    <property type="entry name" value="CARBON CATABOLITE REPRESSOR PROTEIN 4 HOMOLOG 5"/>
    <property type="match status" value="1"/>
</dbReference>
<organism evidence="3 4">
    <name type="scientific">Ostreobium quekettii</name>
    <dbReference type="NCBI Taxonomy" id="121088"/>
    <lineage>
        <taxon>Eukaryota</taxon>
        <taxon>Viridiplantae</taxon>
        <taxon>Chlorophyta</taxon>
        <taxon>core chlorophytes</taxon>
        <taxon>Ulvophyceae</taxon>
        <taxon>TCBD clade</taxon>
        <taxon>Bryopsidales</taxon>
        <taxon>Ostreobineae</taxon>
        <taxon>Ostreobiaceae</taxon>
        <taxon>Ostreobium</taxon>
    </lineage>
</organism>
<feature type="domain" description="Endonuclease/exonuclease/phosphatase" evidence="2">
    <location>
        <begin position="60"/>
        <end position="258"/>
    </location>
</feature>
<comment type="caution">
    <text evidence="3">The sequence shown here is derived from an EMBL/GenBank/DDBJ whole genome shotgun (WGS) entry which is preliminary data.</text>
</comment>
<reference evidence="3" key="1">
    <citation type="submission" date="2020-12" db="EMBL/GenBank/DDBJ databases">
        <authorList>
            <person name="Iha C."/>
        </authorList>
    </citation>
    <scope>NUCLEOTIDE SEQUENCE</scope>
</reference>
<evidence type="ECO:0000256" key="1">
    <source>
        <dbReference type="SAM" id="MobiDB-lite"/>
    </source>
</evidence>
<gene>
    <name evidence="3" type="ORF">OSTQU699_LOCUS5367</name>
</gene>
<dbReference type="InterPro" id="IPR005135">
    <property type="entry name" value="Endo/exonuclease/phosphatase"/>
</dbReference>
<dbReference type="Gene3D" id="3.60.10.10">
    <property type="entry name" value="Endonuclease/exonuclease/phosphatase"/>
    <property type="match status" value="1"/>
</dbReference>
<dbReference type="SUPFAM" id="SSF56219">
    <property type="entry name" value="DNase I-like"/>
    <property type="match status" value="1"/>
</dbReference>
<feature type="region of interest" description="Disordered" evidence="1">
    <location>
        <begin position="343"/>
        <end position="372"/>
    </location>
</feature>
<dbReference type="AlphaFoldDB" id="A0A8S1IXR5"/>
<dbReference type="InterPro" id="IPR036691">
    <property type="entry name" value="Endo/exonu/phosph_ase_sf"/>
</dbReference>
<proteinExistence type="predicted"/>
<feature type="compositionally biased region" description="Polar residues" evidence="1">
    <location>
        <begin position="357"/>
        <end position="372"/>
    </location>
</feature>
<feature type="region of interest" description="Disordered" evidence="1">
    <location>
        <begin position="263"/>
        <end position="288"/>
    </location>
</feature>
<dbReference type="OrthoDB" id="428734at2759"/>
<sequence>MGRWAKRLLDISAWRQLLGMQPAKPPCAAQNVPPCLATREWRWKRGGKTAERGPGCFRIMSYNILGDQLASKHTFLYTGGHHMRWTVRLSLILQEIDGHAPDVLCLQEVDHYDQLETALRSRGFMSHYAKRTGEYSDGCATFWRTSKFDLCCMRSISFSKLRLRENVALVVGLNFQDDPSFPTLWVANTHLLFNPKRGDIKMAQLHKILNLLDGLSSHGDAQKNGIAILAGDLNTSPHSPIYNFLRRSWLECLAHNRARLSGQLKSKKKHRGCGGASEDSTSAGRHKKPKLFANEVATGQSLNGASAISLATTAETGERNVHNDRLMMDNQWTLQSLQLASGKDDAINGDSEDERSLQSSSGSSATESDIDSNSWTALSPLKLQSAYFDVLGNEPSFTSWHKKGRETVDYIWYGTRRHSGDGNKMYHMPIEPVGVLQQPLARMCSNRLPARGWPSDHILICVDFVQSSAK</sequence>
<protein>
    <recommendedName>
        <fullName evidence="2">Endonuclease/exonuclease/phosphatase domain-containing protein</fullName>
    </recommendedName>
</protein>
<accession>A0A8S1IXR5</accession>
<dbReference type="PANTHER" id="PTHR12121">
    <property type="entry name" value="CARBON CATABOLITE REPRESSOR PROTEIN 4"/>
    <property type="match status" value="1"/>
</dbReference>
<evidence type="ECO:0000313" key="3">
    <source>
        <dbReference type="EMBL" id="CAD7700008.1"/>
    </source>
</evidence>
<dbReference type="GO" id="GO:0000175">
    <property type="term" value="F:3'-5'-RNA exonuclease activity"/>
    <property type="evidence" value="ECO:0007669"/>
    <property type="project" value="TreeGrafter"/>
</dbReference>
<dbReference type="InterPro" id="IPR050410">
    <property type="entry name" value="CCR4/nocturin_mRNA_transcr"/>
</dbReference>
<dbReference type="Proteomes" id="UP000708148">
    <property type="component" value="Unassembled WGS sequence"/>
</dbReference>
<evidence type="ECO:0000259" key="2">
    <source>
        <dbReference type="Pfam" id="PF03372"/>
    </source>
</evidence>
<keyword evidence="4" id="KW-1185">Reference proteome</keyword>
<dbReference type="Pfam" id="PF03372">
    <property type="entry name" value="Exo_endo_phos"/>
    <property type="match status" value="1"/>
</dbReference>